<organism evidence="1 2">
    <name type="scientific">Olea europaea subsp. europaea</name>
    <dbReference type="NCBI Taxonomy" id="158383"/>
    <lineage>
        <taxon>Eukaryota</taxon>
        <taxon>Viridiplantae</taxon>
        <taxon>Streptophyta</taxon>
        <taxon>Embryophyta</taxon>
        <taxon>Tracheophyta</taxon>
        <taxon>Spermatophyta</taxon>
        <taxon>Magnoliopsida</taxon>
        <taxon>eudicotyledons</taxon>
        <taxon>Gunneridae</taxon>
        <taxon>Pentapetalae</taxon>
        <taxon>asterids</taxon>
        <taxon>lamiids</taxon>
        <taxon>Lamiales</taxon>
        <taxon>Oleaceae</taxon>
        <taxon>Oleeae</taxon>
        <taxon>Olea</taxon>
    </lineage>
</organism>
<name>A0A8S0UG45_OLEEU</name>
<dbReference type="Proteomes" id="UP000594638">
    <property type="component" value="Unassembled WGS sequence"/>
</dbReference>
<dbReference type="Gramene" id="OE9A118217T1">
    <property type="protein sequence ID" value="OE9A118217C1"/>
    <property type="gene ID" value="OE9A118217"/>
</dbReference>
<comment type="caution">
    <text evidence="1">The sequence shown here is derived from an EMBL/GenBank/DDBJ whole genome shotgun (WGS) entry which is preliminary data.</text>
</comment>
<evidence type="ECO:0000313" key="2">
    <source>
        <dbReference type="Proteomes" id="UP000594638"/>
    </source>
</evidence>
<proteinExistence type="predicted"/>
<sequence>MEVTVFLANCNGSCCTQKVKERFEFARLWLCSAGEEDNWKVVLKWWQLSVANGVGWGRLQKIDGGSETDKRKPIGLRAVPV</sequence>
<reference evidence="1 2" key="1">
    <citation type="submission" date="2019-12" db="EMBL/GenBank/DDBJ databases">
        <authorList>
            <person name="Alioto T."/>
            <person name="Alioto T."/>
            <person name="Gomez Garrido J."/>
        </authorList>
    </citation>
    <scope>NUCLEOTIDE SEQUENCE [LARGE SCALE GENOMIC DNA]</scope>
</reference>
<gene>
    <name evidence="1" type="ORF">OLEA9_A118217</name>
</gene>
<dbReference type="AlphaFoldDB" id="A0A8S0UG45"/>
<evidence type="ECO:0000313" key="1">
    <source>
        <dbReference type="EMBL" id="CAA3017147.1"/>
    </source>
</evidence>
<dbReference type="EMBL" id="CACTIH010007679">
    <property type="protein sequence ID" value="CAA3017147.1"/>
    <property type="molecule type" value="Genomic_DNA"/>
</dbReference>
<protein>
    <submittedName>
        <fullName evidence="1">Uncharacterized protein</fullName>
    </submittedName>
</protein>
<keyword evidence="2" id="KW-1185">Reference proteome</keyword>
<accession>A0A8S0UG45</accession>